<name>A0AA35WLV7_GEOBA</name>
<dbReference type="Pfam" id="PF00496">
    <property type="entry name" value="SBP_bac_5"/>
    <property type="match status" value="1"/>
</dbReference>
<comment type="caution">
    <text evidence="3">The sequence shown here is derived from an EMBL/GenBank/DDBJ whole genome shotgun (WGS) entry which is preliminary data.</text>
</comment>
<proteinExistence type="predicted"/>
<evidence type="ECO:0000259" key="2">
    <source>
        <dbReference type="Pfam" id="PF00496"/>
    </source>
</evidence>
<dbReference type="InterPro" id="IPR039424">
    <property type="entry name" value="SBP_5"/>
</dbReference>
<organism evidence="3 4">
    <name type="scientific">Geodia barretti</name>
    <name type="common">Barrett's horny sponge</name>
    <dbReference type="NCBI Taxonomy" id="519541"/>
    <lineage>
        <taxon>Eukaryota</taxon>
        <taxon>Metazoa</taxon>
        <taxon>Porifera</taxon>
        <taxon>Demospongiae</taxon>
        <taxon>Heteroscleromorpha</taxon>
        <taxon>Tetractinellida</taxon>
        <taxon>Astrophorina</taxon>
        <taxon>Geodiidae</taxon>
        <taxon>Geodia</taxon>
    </lineage>
</organism>
<evidence type="ECO:0000313" key="4">
    <source>
        <dbReference type="Proteomes" id="UP001174909"/>
    </source>
</evidence>
<dbReference type="SUPFAM" id="SSF53850">
    <property type="entry name" value="Periplasmic binding protein-like II"/>
    <property type="match status" value="1"/>
</dbReference>
<accession>A0AA35WLV7</accession>
<protein>
    <recommendedName>
        <fullName evidence="2">Solute-binding protein family 5 domain-containing protein</fullName>
    </recommendedName>
</protein>
<dbReference type="PANTHER" id="PTHR30290">
    <property type="entry name" value="PERIPLASMIC BINDING COMPONENT OF ABC TRANSPORTER"/>
    <property type="match status" value="1"/>
</dbReference>
<gene>
    <name evidence="3" type="ORF">GBAR_LOCUS14577</name>
</gene>
<sequence>MATVTIVGCGGAVDQPATGEATQPQVSDAATAAPVRPSPLPATPAVTIVATATPQPTNTPSAAQAISELGGRLRIASVPPVQQFVGSWLGTTTAANMQVRPFSDPLIHTDRFDGSLVPGLATSWEANEDGTQWTFHLRDDVEFQHGWGKFSANDVPHSTGLIVKEDAIASDTGIFRELFGNTYDDVINKRGGRGRQHRSIQRASP</sequence>
<dbReference type="GO" id="GO:1904680">
    <property type="term" value="F:peptide transmembrane transporter activity"/>
    <property type="evidence" value="ECO:0007669"/>
    <property type="project" value="TreeGrafter"/>
</dbReference>
<feature type="region of interest" description="Disordered" evidence="1">
    <location>
        <begin position="11"/>
        <end position="39"/>
    </location>
</feature>
<evidence type="ECO:0000256" key="1">
    <source>
        <dbReference type="SAM" id="MobiDB-lite"/>
    </source>
</evidence>
<dbReference type="InterPro" id="IPR000914">
    <property type="entry name" value="SBP_5_dom"/>
</dbReference>
<dbReference type="EMBL" id="CASHTH010002129">
    <property type="protein sequence ID" value="CAI8025194.1"/>
    <property type="molecule type" value="Genomic_DNA"/>
</dbReference>
<dbReference type="Gene3D" id="3.90.76.10">
    <property type="entry name" value="Dipeptide-binding Protein, Domain 1"/>
    <property type="match status" value="1"/>
</dbReference>
<keyword evidence="4" id="KW-1185">Reference proteome</keyword>
<dbReference type="GO" id="GO:0015833">
    <property type="term" value="P:peptide transport"/>
    <property type="evidence" value="ECO:0007669"/>
    <property type="project" value="TreeGrafter"/>
</dbReference>
<evidence type="ECO:0000313" key="3">
    <source>
        <dbReference type="EMBL" id="CAI8025194.1"/>
    </source>
</evidence>
<feature type="domain" description="Solute-binding protein family 5" evidence="2">
    <location>
        <begin position="116"/>
        <end position="171"/>
    </location>
</feature>
<dbReference type="Proteomes" id="UP001174909">
    <property type="component" value="Unassembled WGS sequence"/>
</dbReference>
<reference evidence="3" key="1">
    <citation type="submission" date="2023-03" db="EMBL/GenBank/DDBJ databases">
        <authorList>
            <person name="Steffen K."/>
            <person name="Cardenas P."/>
        </authorList>
    </citation>
    <scope>NUCLEOTIDE SEQUENCE</scope>
</reference>
<dbReference type="AlphaFoldDB" id="A0AA35WLV7"/>